<evidence type="ECO:0000313" key="2">
    <source>
        <dbReference type="Proteomes" id="UP000094336"/>
    </source>
</evidence>
<keyword evidence="2" id="KW-1185">Reference proteome</keyword>
<dbReference type="RefSeq" id="XP_018987297.1">
    <property type="nucleotide sequence ID" value="XM_019126860.1"/>
</dbReference>
<sequence>MREQSKPILMLKYRGLGVYGDINKVNEMLNNKLREGMLGVENPKRLRVAKQCWSIVNIDSIHYTILQLHIIALIRVAERIC</sequence>
<reference evidence="2" key="1">
    <citation type="submission" date="2016-05" db="EMBL/GenBank/DDBJ databases">
        <title>Comparative genomics of biotechnologically important yeasts.</title>
        <authorList>
            <consortium name="DOE Joint Genome Institute"/>
            <person name="Riley R."/>
            <person name="Haridas S."/>
            <person name="Wolfe K.H."/>
            <person name="Lopes M.R."/>
            <person name="Hittinger C.T."/>
            <person name="Goker M."/>
            <person name="Salamov A."/>
            <person name="Wisecaver J."/>
            <person name="Long T.M."/>
            <person name="Aerts A.L."/>
            <person name="Barry K."/>
            <person name="Choi C."/>
            <person name="Clum A."/>
            <person name="Coughlan A.Y."/>
            <person name="Deshpande S."/>
            <person name="Douglass A.P."/>
            <person name="Hanson S.J."/>
            <person name="Klenk H.-P."/>
            <person name="Labutti K."/>
            <person name="Lapidus A."/>
            <person name="Lindquist E."/>
            <person name="Lipzen A."/>
            <person name="Meier-Kolthoff J.P."/>
            <person name="Ohm R.A."/>
            <person name="Otillar R.P."/>
            <person name="Pangilinan J."/>
            <person name="Peng Y."/>
            <person name="Rokas A."/>
            <person name="Rosa C.A."/>
            <person name="Scheuner C."/>
            <person name="Sibirny A.A."/>
            <person name="Slot J.C."/>
            <person name="Stielow J.B."/>
            <person name="Sun H."/>
            <person name="Kurtzman C.P."/>
            <person name="Blackwell M."/>
            <person name="Grigoriev I.V."/>
            <person name="Jeffries T.W."/>
        </authorList>
    </citation>
    <scope>NUCLEOTIDE SEQUENCE [LARGE SCALE GENOMIC DNA]</scope>
    <source>
        <strain evidence="2">NRRL Y-12698</strain>
    </source>
</reference>
<name>A0A1E3QWB4_9ASCO</name>
<dbReference type="AlphaFoldDB" id="A0A1E3QWB4"/>
<dbReference type="GeneID" id="30144714"/>
<proteinExistence type="predicted"/>
<dbReference type="Proteomes" id="UP000094336">
    <property type="component" value="Unassembled WGS sequence"/>
</dbReference>
<accession>A0A1E3QWB4</accession>
<evidence type="ECO:0000313" key="1">
    <source>
        <dbReference type="EMBL" id="ODQ81969.1"/>
    </source>
</evidence>
<protein>
    <submittedName>
        <fullName evidence="1">Uncharacterized protein</fullName>
    </submittedName>
</protein>
<dbReference type="EMBL" id="KV454427">
    <property type="protein sequence ID" value="ODQ81969.1"/>
    <property type="molecule type" value="Genomic_DNA"/>
</dbReference>
<organism evidence="1 2">
    <name type="scientific">Babjeviella inositovora NRRL Y-12698</name>
    <dbReference type="NCBI Taxonomy" id="984486"/>
    <lineage>
        <taxon>Eukaryota</taxon>
        <taxon>Fungi</taxon>
        <taxon>Dikarya</taxon>
        <taxon>Ascomycota</taxon>
        <taxon>Saccharomycotina</taxon>
        <taxon>Pichiomycetes</taxon>
        <taxon>Serinales incertae sedis</taxon>
        <taxon>Babjeviella</taxon>
    </lineage>
</organism>
<gene>
    <name evidence="1" type="ORF">BABINDRAFT_113944</name>
</gene>